<dbReference type="Proteomes" id="UP000594903">
    <property type="component" value="Chromosome"/>
</dbReference>
<evidence type="ECO:0000313" key="5">
    <source>
        <dbReference type="Proteomes" id="UP000594903"/>
    </source>
</evidence>
<dbReference type="PANTHER" id="PTHR13343:SF24">
    <property type="entry name" value="OS07G0573800 PROTEIN"/>
    <property type="match status" value="1"/>
</dbReference>
<evidence type="ECO:0000313" key="2">
    <source>
        <dbReference type="EMBL" id="QPT39694.1"/>
    </source>
</evidence>
<name>A0A378XIL1_9BURK</name>
<dbReference type="InterPro" id="IPR014419">
    <property type="entry name" value="HutZ"/>
</dbReference>
<feature type="domain" description="Pyridoxamine 5'-phosphate oxidase N-terminal" evidence="1">
    <location>
        <begin position="8"/>
        <end position="140"/>
    </location>
</feature>
<dbReference type="OrthoDB" id="9790961at2"/>
<dbReference type="RefSeq" id="WP_018575580.1">
    <property type="nucleotide sequence ID" value="NZ_CP065725.1"/>
</dbReference>
<dbReference type="GO" id="GO:0005737">
    <property type="term" value="C:cytoplasm"/>
    <property type="evidence" value="ECO:0007669"/>
    <property type="project" value="UniProtKB-ARBA"/>
</dbReference>
<dbReference type="PIRSF" id="PIRSF004633">
    <property type="entry name" value="UCP_PLP_oxd"/>
    <property type="match status" value="1"/>
</dbReference>
<dbReference type="Proteomes" id="UP000254603">
    <property type="component" value="Unassembled WGS sequence"/>
</dbReference>
<keyword evidence="5" id="KW-1185">Reference proteome</keyword>
<accession>A0A378XIL1</accession>
<sequence length="161" mass="18553">MSEQDNLVPQLQQLLRTKRSASLATLTNQGEPFASMVPFAIDKKTANLVIHISEFAAHTRYIQQRPTASLMICTSEEADKPVHDLSRVTFAVKATEPERDSEEWSYYRDIYLERFPDVEFMTHFKDFHFFVLEITRVRQVAGFGAAKTLNVDDVKELIQKL</sequence>
<reference evidence="3 4" key="1">
    <citation type="submission" date="2018-06" db="EMBL/GenBank/DDBJ databases">
        <authorList>
            <consortium name="Pathogen Informatics"/>
            <person name="Doyle S."/>
        </authorList>
    </citation>
    <scope>NUCLEOTIDE SEQUENCE [LARGE SCALE GENOMIC DNA]</scope>
    <source>
        <strain evidence="3 4">NCTC11997</strain>
    </source>
</reference>
<evidence type="ECO:0000313" key="4">
    <source>
        <dbReference type="Proteomes" id="UP000254603"/>
    </source>
</evidence>
<dbReference type="EMBL" id="UGSB01000001">
    <property type="protein sequence ID" value="SUA57213.1"/>
    <property type="molecule type" value="Genomic_DNA"/>
</dbReference>
<dbReference type="InterPro" id="IPR012349">
    <property type="entry name" value="Split_barrel_FMN-bd"/>
</dbReference>
<dbReference type="Gene3D" id="2.30.110.10">
    <property type="entry name" value="Electron Transport, Fmn-binding Protein, Chain A"/>
    <property type="match status" value="1"/>
</dbReference>
<evidence type="ECO:0000313" key="3">
    <source>
        <dbReference type="EMBL" id="SUA57213.1"/>
    </source>
</evidence>
<dbReference type="AlphaFoldDB" id="A0A378XIL1"/>
<proteinExistence type="predicted"/>
<dbReference type="Pfam" id="PF01243">
    <property type="entry name" value="PNPOx_N"/>
    <property type="match status" value="1"/>
</dbReference>
<evidence type="ECO:0000259" key="1">
    <source>
        <dbReference type="Pfam" id="PF01243"/>
    </source>
</evidence>
<dbReference type="STRING" id="1122619.GCA_000373745_02395"/>
<reference evidence="2 5" key="2">
    <citation type="submission" date="2020-12" db="EMBL/GenBank/DDBJ databases">
        <title>FDA dAtabase for Regulatory Grade micrObial Sequences (FDA-ARGOS): Supporting development and validation of Infectious Disease Dx tests.</title>
        <authorList>
            <person name="Sproer C."/>
            <person name="Gronow S."/>
            <person name="Severitt S."/>
            <person name="Schroder I."/>
            <person name="Tallon L."/>
            <person name="Sadzewicz L."/>
            <person name="Zhao X."/>
            <person name="Boylan J."/>
            <person name="Ott S."/>
            <person name="Bowen H."/>
            <person name="Vavikolanu K."/>
            <person name="Mehta A."/>
            <person name="Aluvathingal J."/>
            <person name="Nadendla S."/>
            <person name="Lowell S."/>
            <person name="Myers T."/>
            <person name="Yan Y."/>
            <person name="Sichtig H."/>
        </authorList>
    </citation>
    <scope>NUCLEOTIDE SEQUENCE [LARGE SCALE GENOMIC DNA]</scope>
    <source>
        <strain evidence="2 5">FDAARGOS_872</strain>
    </source>
</reference>
<protein>
    <submittedName>
        <fullName evidence="3">Heme utilization protein HutZ</fullName>
    </submittedName>
    <submittedName>
        <fullName evidence="2">Pyridoxamine 5'-phosphate oxidase family protein</fullName>
    </submittedName>
</protein>
<dbReference type="InterPro" id="IPR011576">
    <property type="entry name" value="Pyridox_Oxase_N"/>
</dbReference>
<gene>
    <name evidence="2" type="ORF">I6G29_11230</name>
    <name evidence="3" type="ORF">NCTC11997_02312</name>
</gene>
<dbReference type="EMBL" id="CP065725">
    <property type="protein sequence ID" value="QPT39694.1"/>
    <property type="molecule type" value="Genomic_DNA"/>
</dbReference>
<organism evidence="3 4">
    <name type="scientific">Oligella ureolytica</name>
    <dbReference type="NCBI Taxonomy" id="90244"/>
    <lineage>
        <taxon>Bacteria</taxon>
        <taxon>Pseudomonadati</taxon>
        <taxon>Pseudomonadota</taxon>
        <taxon>Betaproteobacteria</taxon>
        <taxon>Burkholderiales</taxon>
        <taxon>Alcaligenaceae</taxon>
        <taxon>Oligella</taxon>
    </lineage>
</organism>
<dbReference type="SUPFAM" id="SSF50475">
    <property type="entry name" value="FMN-binding split barrel"/>
    <property type="match status" value="1"/>
</dbReference>
<dbReference type="PANTHER" id="PTHR13343">
    <property type="entry name" value="CREG1 PROTEIN"/>
    <property type="match status" value="1"/>
</dbReference>